<comment type="caution">
    <text evidence="1">The sequence shown here is derived from an EMBL/GenBank/DDBJ whole genome shotgun (WGS) entry which is preliminary data.</text>
</comment>
<dbReference type="Proteomes" id="UP000258888">
    <property type="component" value="Unassembled WGS sequence"/>
</dbReference>
<name>A0A3E1IPY0_GARVA</name>
<proteinExistence type="predicted"/>
<gene>
    <name evidence="1" type="ORF">AXE76_02285</name>
</gene>
<keyword evidence="2" id="KW-1185">Reference proteome</keyword>
<accession>A0A3E1IPY0</accession>
<evidence type="ECO:0000313" key="2">
    <source>
        <dbReference type="Proteomes" id="UP000258888"/>
    </source>
</evidence>
<sequence>MKNAVMSNNVKERASTSVFYADVSAPIKQAVSSENLEENDELLSTDFAAKLMHSYKQSVSGLARPYADVFSELEKGL</sequence>
<reference evidence="1 2" key="1">
    <citation type="submission" date="2016-02" db="EMBL/GenBank/DDBJ databases">
        <title>Gardnerella vaginalis Subgroups Defined by cpn60 Sequencing and Sialidase Activity in Isolates from Canada, Belgium and Kenya.</title>
        <authorList>
            <person name="Schellenberg J."/>
            <person name="Paramel Jayaprakash T."/>
            <person name="Withana Gamage N."/>
            <person name="Patterson M.H."/>
            <person name="Vaneechoutte M."/>
            <person name="Hill J.E."/>
        </authorList>
    </citation>
    <scope>NUCLEOTIDE SEQUENCE [LARGE SCALE GENOMIC DNA]</scope>
    <source>
        <strain evidence="1 2">N160</strain>
    </source>
</reference>
<dbReference type="AlphaFoldDB" id="A0A3E1IPY0"/>
<organism evidence="1 2">
    <name type="scientific">Gardnerella vaginalis</name>
    <dbReference type="NCBI Taxonomy" id="2702"/>
    <lineage>
        <taxon>Bacteria</taxon>
        <taxon>Bacillati</taxon>
        <taxon>Actinomycetota</taxon>
        <taxon>Actinomycetes</taxon>
        <taxon>Bifidobacteriales</taxon>
        <taxon>Bifidobacteriaceae</taxon>
        <taxon>Gardnerella</taxon>
    </lineage>
</organism>
<dbReference type="RefSeq" id="WP_116794113.1">
    <property type="nucleotide sequence ID" value="NZ_LSLH01000001.1"/>
</dbReference>
<dbReference type="EMBL" id="LSLH01000001">
    <property type="protein sequence ID" value="RFD75051.1"/>
    <property type="molecule type" value="Genomic_DNA"/>
</dbReference>
<protein>
    <submittedName>
        <fullName evidence="1">Uncharacterized protein</fullName>
    </submittedName>
</protein>
<evidence type="ECO:0000313" key="1">
    <source>
        <dbReference type="EMBL" id="RFD75051.1"/>
    </source>
</evidence>